<feature type="non-terminal residue" evidence="1">
    <location>
        <position position="1"/>
    </location>
</feature>
<protein>
    <recommendedName>
        <fullName evidence="2">ATP-grasp domain-containing protein</fullName>
    </recommendedName>
</protein>
<gene>
    <name evidence="1" type="ORF">S01H1_74260</name>
</gene>
<evidence type="ECO:0000313" key="1">
    <source>
        <dbReference type="EMBL" id="GAG35474.1"/>
    </source>
</evidence>
<dbReference type="EMBL" id="BARS01049668">
    <property type="protein sequence ID" value="GAG35474.1"/>
    <property type="molecule type" value="Genomic_DNA"/>
</dbReference>
<accession>X0WX07</accession>
<dbReference type="AlphaFoldDB" id="X0WX07"/>
<dbReference type="SUPFAM" id="SSF56059">
    <property type="entry name" value="Glutathione synthetase ATP-binding domain-like"/>
    <property type="match status" value="1"/>
</dbReference>
<evidence type="ECO:0008006" key="2">
    <source>
        <dbReference type="Google" id="ProtNLM"/>
    </source>
</evidence>
<organism evidence="1">
    <name type="scientific">marine sediment metagenome</name>
    <dbReference type="NCBI Taxonomy" id="412755"/>
    <lineage>
        <taxon>unclassified sequences</taxon>
        <taxon>metagenomes</taxon>
        <taxon>ecological metagenomes</taxon>
    </lineage>
</organism>
<name>X0WX07_9ZZZZ</name>
<sequence>GELVCSGVRERLEFVYPQHAPSGVTSSPVVARTVHNDGVNSIAVASIKALDPMPHGVHSMDLQCDSEGVPRPTELNAGRFFNTSYYFTAAGANMPYIHIALALGLPFDEIPEFNAVPKDLYWLRHIDSGRCLVKEGDWRGVALEVEEERSA</sequence>
<dbReference type="Gene3D" id="3.30.470.20">
    <property type="entry name" value="ATP-grasp fold, B domain"/>
    <property type="match status" value="1"/>
</dbReference>
<reference evidence="1" key="1">
    <citation type="journal article" date="2014" name="Front. Microbiol.">
        <title>High frequency of phylogenetically diverse reductive dehalogenase-homologous genes in deep subseafloor sedimentary metagenomes.</title>
        <authorList>
            <person name="Kawai M."/>
            <person name="Futagami T."/>
            <person name="Toyoda A."/>
            <person name="Takaki Y."/>
            <person name="Nishi S."/>
            <person name="Hori S."/>
            <person name="Arai W."/>
            <person name="Tsubouchi T."/>
            <person name="Morono Y."/>
            <person name="Uchiyama I."/>
            <person name="Ito T."/>
            <person name="Fujiyama A."/>
            <person name="Inagaki F."/>
            <person name="Takami H."/>
        </authorList>
    </citation>
    <scope>NUCLEOTIDE SEQUENCE</scope>
    <source>
        <strain evidence="1">Expedition CK06-06</strain>
    </source>
</reference>
<proteinExistence type="predicted"/>
<comment type="caution">
    <text evidence="1">The sequence shown here is derived from an EMBL/GenBank/DDBJ whole genome shotgun (WGS) entry which is preliminary data.</text>
</comment>